<comment type="caution">
    <text evidence="3">The sequence shown here is derived from an EMBL/GenBank/DDBJ whole genome shotgun (WGS) entry which is preliminary data.</text>
</comment>
<dbReference type="Pfam" id="PF23302">
    <property type="entry name" value="HTH_DNAJC9"/>
    <property type="match status" value="1"/>
</dbReference>
<dbReference type="Pfam" id="PF00226">
    <property type="entry name" value="DnaJ"/>
    <property type="match status" value="1"/>
</dbReference>
<protein>
    <recommendedName>
        <fullName evidence="2">J domain-containing protein</fullName>
    </recommendedName>
</protein>
<dbReference type="InterPro" id="IPR052594">
    <property type="entry name" value="J_domain-containing_protein"/>
</dbReference>
<dbReference type="SMART" id="SM00271">
    <property type="entry name" value="DnaJ"/>
    <property type="match status" value="1"/>
</dbReference>
<feature type="compositionally biased region" description="Basic residues" evidence="1">
    <location>
        <begin position="294"/>
        <end position="303"/>
    </location>
</feature>
<dbReference type="SUPFAM" id="SSF46565">
    <property type="entry name" value="Chaperone J-domain"/>
    <property type="match status" value="1"/>
</dbReference>
<dbReference type="Gene3D" id="1.10.287.110">
    <property type="entry name" value="DnaJ domain"/>
    <property type="match status" value="1"/>
</dbReference>
<proteinExistence type="predicted"/>
<reference evidence="3 4" key="1">
    <citation type="submission" date="2024-01" db="EMBL/GenBank/DDBJ databases">
        <authorList>
            <person name="Allen C."/>
            <person name="Tagirdzhanova G."/>
        </authorList>
    </citation>
    <scope>NUCLEOTIDE SEQUENCE [LARGE SCALE GENOMIC DNA]</scope>
</reference>
<sequence>MDSDDDHDDLGAGEPPVIDPYAVLGLDRAAAPTADQVKSAYRKAALRCHPDKVAPDQRETAHVQFQEVAFAYAVLSDPARRKRYDETGSTAESVVDSDGFSWSDFYRAAFADAVNPDAIETFAAQYKHSDEEHDDVLAAYTKYKGNMDGVYESVMLSDVLADDERFRGIIDAAIEAGDVKAFSKYTNETAASKKARLSAAKNESREAEEYAKELGVHDKLFGNKNGDKKDKGESTSTSAKNGKAKGSKAGGKGSKSKVDDDQAGLAALIQKRQQDRSATFLDNLAAKYGATEQKKKKKGGRKRQATDEDEDEDEPSEEAFQAAAARLKGGKKARR</sequence>
<evidence type="ECO:0000256" key="1">
    <source>
        <dbReference type="SAM" id="MobiDB-lite"/>
    </source>
</evidence>
<name>A0ABP0C255_9PEZI</name>
<dbReference type="PANTHER" id="PTHR44144:SF1">
    <property type="entry name" value="DNAJ HOMOLOG SUBFAMILY C MEMBER 9"/>
    <property type="match status" value="1"/>
</dbReference>
<dbReference type="PROSITE" id="PS00636">
    <property type="entry name" value="DNAJ_1"/>
    <property type="match status" value="1"/>
</dbReference>
<dbReference type="PRINTS" id="PR00625">
    <property type="entry name" value="JDOMAIN"/>
</dbReference>
<dbReference type="InterPro" id="IPR036869">
    <property type="entry name" value="J_dom_sf"/>
</dbReference>
<feature type="domain" description="J" evidence="2">
    <location>
        <begin position="19"/>
        <end position="88"/>
    </location>
</feature>
<dbReference type="PANTHER" id="PTHR44144">
    <property type="entry name" value="DNAJ HOMOLOG SUBFAMILY C MEMBER 9"/>
    <property type="match status" value="1"/>
</dbReference>
<dbReference type="PROSITE" id="PS50076">
    <property type="entry name" value="DNAJ_2"/>
    <property type="match status" value="1"/>
</dbReference>
<dbReference type="EMBL" id="CAWUHC010000057">
    <property type="protein sequence ID" value="CAK7226075.1"/>
    <property type="molecule type" value="Genomic_DNA"/>
</dbReference>
<keyword evidence="4" id="KW-1185">Reference proteome</keyword>
<feature type="compositionally biased region" description="Basic and acidic residues" evidence="1">
    <location>
        <begin position="218"/>
        <end position="233"/>
    </location>
</feature>
<gene>
    <name evidence="3" type="ORF">SBRCBS47491_006105</name>
</gene>
<evidence type="ECO:0000259" key="2">
    <source>
        <dbReference type="PROSITE" id="PS50076"/>
    </source>
</evidence>
<feature type="region of interest" description="Disordered" evidence="1">
    <location>
        <begin position="218"/>
        <end position="259"/>
    </location>
</feature>
<dbReference type="CDD" id="cd06257">
    <property type="entry name" value="DnaJ"/>
    <property type="match status" value="1"/>
</dbReference>
<dbReference type="InterPro" id="IPR001623">
    <property type="entry name" value="DnaJ_domain"/>
</dbReference>
<evidence type="ECO:0000313" key="4">
    <source>
        <dbReference type="Proteomes" id="UP001642406"/>
    </source>
</evidence>
<dbReference type="InterPro" id="IPR018253">
    <property type="entry name" value="DnaJ_domain_CS"/>
</dbReference>
<accession>A0ABP0C255</accession>
<evidence type="ECO:0000313" key="3">
    <source>
        <dbReference type="EMBL" id="CAK7226075.1"/>
    </source>
</evidence>
<feature type="compositionally biased region" description="Acidic residues" evidence="1">
    <location>
        <begin position="307"/>
        <end position="317"/>
    </location>
</feature>
<feature type="region of interest" description="Disordered" evidence="1">
    <location>
        <begin position="286"/>
        <end position="335"/>
    </location>
</feature>
<dbReference type="InterPro" id="IPR056453">
    <property type="entry name" value="HTH_DNAJC9"/>
</dbReference>
<dbReference type="Proteomes" id="UP001642406">
    <property type="component" value="Unassembled WGS sequence"/>
</dbReference>
<organism evidence="3 4">
    <name type="scientific">Sporothrix bragantina</name>
    <dbReference type="NCBI Taxonomy" id="671064"/>
    <lineage>
        <taxon>Eukaryota</taxon>
        <taxon>Fungi</taxon>
        <taxon>Dikarya</taxon>
        <taxon>Ascomycota</taxon>
        <taxon>Pezizomycotina</taxon>
        <taxon>Sordariomycetes</taxon>
        <taxon>Sordariomycetidae</taxon>
        <taxon>Ophiostomatales</taxon>
        <taxon>Ophiostomataceae</taxon>
        <taxon>Sporothrix</taxon>
    </lineage>
</organism>